<sequence length="161" mass="18827">MIAEVTQTEQGYVATFDRKLAHVPEQVWQMLTDNQKVHQWFSGLQLEKPGKDGFLSFDMGNGNFEKMAITDFEENKQLGFEWGEDHVSFEVTPEEGGTRLRMVETIKVLTDHTPKDVAGWHVCLDVLEALLDKKGIDRTLEWEHWYPEYKRLFESMRVSFE</sequence>
<dbReference type="RefSeq" id="WP_308787079.1">
    <property type="nucleotide sequence ID" value="NZ_JAUSWB010000004.1"/>
</dbReference>
<gene>
    <name evidence="3" type="ORF">QOZ98_001757</name>
</gene>
<dbReference type="Pfam" id="PF08327">
    <property type="entry name" value="AHSA1"/>
    <property type="match status" value="1"/>
</dbReference>
<dbReference type="Gene3D" id="3.30.530.20">
    <property type="match status" value="1"/>
</dbReference>
<protein>
    <submittedName>
        <fullName evidence="3">Uncharacterized protein YndB with AHSA1/START domain</fullName>
    </submittedName>
</protein>
<comment type="similarity">
    <text evidence="1">Belongs to the AHA1 family.</text>
</comment>
<evidence type="ECO:0000259" key="2">
    <source>
        <dbReference type="Pfam" id="PF08327"/>
    </source>
</evidence>
<proteinExistence type="inferred from homology"/>
<dbReference type="SUPFAM" id="SSF55961">
    <property type="entry name" value="Bet v1-like"/>
    <property type="match status" value="1"/>
</dbReference>
<evidence type="ECO:0000256" key="1">
    <source>
        <dbReference type="ARBA" id="ARBA00006817"/>
    </source>
</evidence>
<dbReference type="EMBL" id="JAUSWB010000004">
    <property type="protein sequence ID" value="MDQ0428930.1"/>
    <property type="molecule type" value="Genomic_DNA"/>
</dbReference>
<reference evidence="3 4" key="1">
    <citation type="submission" date="2023-07" db="EMBL/GenBank/DDBJ databases">
        <title>Genomic Encyclopedia of Type Strains, Phase IV (KMG-IV): sequencing the most valuable type-strain genomes for metagenomic binning, comparative biology and taxonomic classification.</title>
        <authorList>
            <person name="Goeker M."/>
        </authorList>
    </citation>
    <scope>NUCLEOTIDE SEQUENCE [LARGE SCALE GENOMIC DNA]</scope>
    <source>
        <strain evidence="3 4">DSM 16419</strain>
    </source>
</reference>
<dbReference type="CDD" id="cd08899">
    <property type="entry name" value="SRPBCC_CalC_Aha1-like_6"/>
    <property type="match status" value="1"/>
</dbReference>
<feature type="domain" description="Activator of Hsp90 ATPase homologue 1/2-like C-terminal" evidence="2">
    <location>
        <begin position="23"/>
        <end position="131"/>
    </location>
</feature>
<comment type="caution">
    <text evidence="3">The sequence shown here is derived from an EMBL/GenBank/DDBJ whole genome shotgun (WGS) entry which is preliminary data.</text>
</comment>
<organism evidence="3 4">
    <name type="scientific">Planomicrobium stackebrandtii</name>
    <dbReference type="NCBI Taxonomy" id="253160"/>
    <lineage>
        <taxon>Bacteria</taxon>
        <taxon>Bacillati</taxon>
        <taxon>Bacillota</taxon>
        <taxon>Bacilli</taxon>
        <taxon>Bacillales</taxon>
        <taxon>Caryophanaceae</taxon>
        <taxon>Planomicrobium</taxon>
    </lineage>
</organism>
<dbReference type="InterPro" id="IPR013538">
    <property type="entry name" value="ASHA1/2-like_C"/>
</dbReference>
<evidence type="ECO:0000313" key="4">
    <source>
        <dbReference type="Proteomes" id="UP001241988"/>
    </source>
</evidence>
<dbReference type="Proteomes" id="UP001241988">
    <property type="component" value="Unassembled WGS sequence"/>
</dbReference>
<keyword evidence="4" id="KW-1185">Reference proteome</keyword>
<name>A0ABU0GU90_9BACL</name>
<evidence type="ECO:0000313" key="3">
    <source>
        <dbReference type="EMBL" id="MDQ0428930.1"/>
    </source>
</evidence>
<accession>A0ABU0GU90</accession>
<dbReference type="InterPro" id="IPR023393">
    <property type="entry name" value="START-like_dom_sf"/>
</dbReference>